<evidence type="ECO:0000256" key="2">
    <source>
        <dbReference type="ARBA" id="ARBA00023125"/>
    </source>
</evidence>
<feature type="region of interest" description="Disordered" evidence="4">
    <location>
        <begin position="700"/>
        <end position="730"/>
    </location>
</feature>
<reference evidence="6 7" key="1">
    <citation type="submission" date="2024-11" db="EMBL/GenBank/DDBJ databases">
        <title>Chromosome-level genome assembly of Eucalyptus globulus Labill. provides insights into its genome evolution.</title>
        <authorList>
            <person name="Li X."/>
        </authorList>
    </citation>
    <scope>NUCLEOTIDE SEQUENCE [LARGE SCALE GENOMIC DNA]</scope>
    <source>
        <strain evidence="6">CL2024</strain>
        <tissue evidence="6">Fresh tender leaves</tissue>
    </source>
</reference>
<feature type="region of interest" description="Disordered" evidence="4">
    <location>
        <begin position="285"/>
        <end position="330"/>
    </location>
</feature>
<proteinExistence type="predicted"/>
<feature type="compositionally biased region" description="Basic and acidic residues" evidence="4">
    <location>
        <begin position="288"/>
        <end position="307"/>
    </location>
</feature>
<feature type="domain" description="H15" evidence="5">
    <location>
        <begin position="75"/>
        <end position="145"/>
    </location>
</feature>
<dbReference type="InterPro" id="IPR036390">
    <property type="entry name" value="WH_DNA-bd_sf"/>
</dbReference>
<protein>
    <recommendedName>
        <fullName evidence="5">H15 domain-containing protein</fullName>
    </recommendedName>
</protein>
<dbReference type="EMBL" id="JBJKBG010000010">
    <property type="protein sequence ID" value="KAL3720516.1"/>
    <property type="molecule type" value="Genomic_DNA"/>
</dbReference>
<keyword evidence="2" id="KW-0238">DNA-binding</keyword>
<dbReference type="Proteomes" id="UP001634007">
    <property type="component" value="Unassembled WGS sequence"/>
</dbReference>
<evidence type="ECO:0000256" key="3">
    <source>
        <dbReference type="ARBA" id="ARBA00023242"/>
    </source>
</evidence>
<keyword evidence="3" id="KW-0539">Nucleus</keyword>
<dbReference type="InterPro" id="IPR036388">
    <property type="entry name" value="WH-like_DNA-bd_sf"/>
</dbReference>
<dbReference type="GO" id="GO:0005634">
    <property type="term" value="C:nucleus"/>
    <property type="evidence" value="ECO:0007669"/>
    <property type="project" value="UniProtKB-SubCell"/>
</dbReference>
<sequence>MGAATTARPPPSSTLALPLTAELSPSSQERIRKLADVVLANLAKLGPTNGMPASHSRNSIEERLSKLFPTFQTPNHPTYALMIRRAIQELNEEGGSSEESISKFIKAEYQDLPWGHTSLLSHHLMKLSECGEIISAPVNCYTLPFGDNNFSVHGRRDKSERGGQLRSERAKLHKKKDAFTEKENVGVGDRSKQQALVIQVTNPPKKARQSFSGAEGIDQFEHQQVELNRLQELDVMKEGRIGVEANEVLHEAHMQEYKRIEVSEKAQEEVVQAIEGQKQECQQSRAVQLKEKHPQQHEVIEESKPPEQDEVTENQAQLQEQHDKNNSQSIVREDEAQKQIDVVVVEENPQHQTQDNEAMEEEHLGEDLDGKLVEQYKRNEWQVEVVKENELQDQHCEALGVQLQTLEKEIAGMEELTNHPRQQIQLADKHVAVQETLIESRNRSTDVCTVQKQLHDKQGEILSVMVRPNPLPCTPTFEDVAPSHISKEKCIELLKRNKEIEGRLMAIFESWNALESATHVPRQNLVVEGKDREPLEGKMLTSDIGEIEISRQMCQQEGIHTLLKVPIFNVKKQVELSSSKRPPEVEAAVLDNVSLGETQPKLSDHDLPRSLEVAPEALTTNLTVDMSAGSGSITTGASFDVPLVDLGKFKKVEETEVSAPKYHDEIFSQQKPPKSQLDAAIYGQEDAWVYEQAQLLEPSYERKTSPPFKEAPALPHGPVDLEHDERSQTSYQLDGERQQELSVQGHAVVLEAANMMPPCQTQVQNLRQQQQAKTQPWGQGFLNVKGNGASAFRMESIQPQSKQLSPERDKFSKSQTSSVSASAVGMPAAVHHEQVQNELQWEKFLPRDCKLPPSEASALPLINEQENEANMKSSPIRCYGLDLFDHKAVAPSTFLPKSLQPEQQKRKRPLQQKPLQSEKMATTAKMLLLRHQHEQTCELKCSANGLQLDEPKLQIEELGSNRPVSEMNLEILHKVVDIPQQPQHWKMGRHTKLQMSQQQLYKNKLRPRESGPIQGNLGLDRVPADLLPLNHEIAVNAVLQPQIVQQGQPQLKLRGRPPQTKQQGQLEIKCLGRPPKLRPDEDGVVRTSPLDQRHQQSCGPVQERPRKRKAGDARSEGNLPSSGHAQKRRLGRPPKPKPVLRTGAGGERTKKLLPELACAPPQVQGEGELSAWYHGPS</sequence>
<comment type="subcellular location">
    <subcellularLocation>
        <location evidence="1">Nucleus</location>
    </subcellularLocation>
</comment>
<evidence type="ECO:0000256" key="4">
    <source>
        <dbReference type="SAM" id="MobiDB-lite"/>
    </source>
</evidence>
<evidence type="ECO:0000313" key="6">
    <source>
        <dbReference type="EMBL" id="KAL3720516.1"/>
    </source>
</evidence>
<name>A0ABD3J332_EUCGL</name>
<feature type="region of interest" description="Disordered" evidence="4">
    <location>
        <begin position="796"/>
        <end position="817"/>
    </location>
</feature>
<dbReference type="PANTHER" id="PTHR11467">
    <property type="entry name" value="HISTONE H1"/>
    <property type="match status" value="1"/>
</dbReference>
<feature type="compositionally biased region" description="Basic and acidic residues" evidence="4">
    <location>
        <begin position="320"/>
        <end position="330"/>
    </location>
</feature>
<dbReference type="Pfam" id="PF00538">
    <property type="entry name" value="Linker_histone"/>
    <property type="match status" value="1"/>
</dbReference>
<dbReference type="SMART" id="SM00526">
    <property type="entry name" value="H15"/>
    <property type="match status" value="1"/>
</dbReference>
<keyword evidence="7" id="KW-1185">Reference proteome</keyword>
<accession>A0ABD3J332</accession>
<feature type="compositionally biased region" description="Basic residues" evidence="4">
    <location>
        <begin position="1125"/>
        <end position="1135"/>
    </location>
</feature>
<dbReference type="PROSITE" id="PS51504">
    <property type="entry name" value="H15"/>
    <property type="match status" value="1"/>
</dbReference>
<organism evidence="6 7">
    <name type="scientific">Eucalyptus globulus</name>
    <name type="common">Tasmanian blue gum</name>
    <dbReference type="NCBI Taxonomy" id="34317"/>
    <lineage>
        <taxon>Eukaryota</taxon>
        <taxon>Viridiplantae</taxon>
        <taxon>Streptophyta</taxon>
        <taxon>Embryophyta</taxon>
        <taxon>Tracheophyta</taxon>
        <taxon>Spermatophyta</taxon>
        <taxon>Magnoliopsida</taxon>
        <taxon>eudicotyledons</taxon>
        <taxon>Gunneridae</taxon>
        <taxon>Pentapetalae</taxon>
        <taxon>rosids</taxon>
        <taxon>malvids</taxon>
        <taxon>Myrtales</taxon>
        <taxon>Myrtaceae</taxon>
        <taxon>Myrtoideae</taxon>
        <taxon>Eucalypteae</taxon>
        <taxon>Eucalyptus</taxon>
    </lineage>
</organism>
<feature type="region of interest" description="Disordered" evidence="4">
    <location>
        <begin position="895"/>
        <end position="918"/>
    </location>
</feature>
<comment type="caution">
    <text evidence="6">The sequence shown here is derived from an EMBL/GenBank/DDBJ whole genome shotgun (WGS) entry which is preliminary data.</text>
</comment>
<dbReference type="SUPFAM" id="SSF46785">
    <property type="entry name" value="Winged helix' DNA-binding domain"/>
    <property type="match status" value="1"/>
</dbReference>
<dbReference type="Gene3D" id="1.10.10.10">
    <property type="entry name" value="Winged helix-like DNA-binding domain superfamily/Winged helix DNA-binding domain"/>
    <property type="match status" value="1"/>
</dbReference>
<evidence type="ECO:0000313" key="7">
    <source>
        <dbReference type="Proteomes" id="UP001634007"/>
    </source>
</evidence>
<evidence type="ECO:0000259" key="5">
    <source>
        <dbReference type="PROSITE" id="PS51504"/>
    </source>
</evidence>
<dbReference type="GO" id="GO:0003677">
    <property type="term" value="F:DNA binding"/>
    <property type="evidence" value="ECO:0007669"/>
    <property type="project" value="UniProtKB-KW"/>
</dbReference>
<feature type="region of interest" description="Disordered" evidence="4">
    <location>
        <begin position="1048"/>
        <end position="1177"/>
    </location>
</feature>
<dbReference type="AlphaFoldDB" id="A0ABD3J332"/>
<dbReference type="InterPro" id="IPR005818">
    <property type="entry name" value="Histone_H1/H5_H15"/>
</dbReference>
<gene>
    <name evidence="6" type="ORF">ACJRO7_005347</name>
</gene>
<dbReference type="PANTHER" id="PTHR11467:SF109">
    <property type="entry name" value="H15 DOMAIN-CONTAINING PROTEIN"/>
    <property type="match status" value="1"/>
</dbReference>
<evidence type="ECO:0000256" key="1">
    <source>
        <dbReference type="ARBA" id="ARBA00004123"/>
    </source>
</evidence>